<gene>
    <name evidence="7" type="ORF">MNBD_GAMMA21-1277</name>
</gene>
<keyword evidence="2" id="KW-0813">Transport</keyword>
<dbReference type="PRINTS" id="PR00173">
    <property type="entry name" value="EDTRNSPORT"/>
</dbReference>
<dbReference type="PANTHER" id="PTHR11958:SF63">
    <property type="entry name" value="AMINO ACID TRANSPORTER"/>
    <property type="match status" value="1"/>
</dbReference>
<dbReference type="AlphaFoldDB" id="A0A3B0ZL74"/>
<comment type="subcellular location">
    <subcellularLocation>
        <location evidence="1">Membrane</location>
        <topology evidence="1">Multi-pass membrane protein</topology>
    </subcellularLocation>
</comment>
<keyword evidence="4 6" id="KW-1133">Transmembrane helix</keyword>
<dbReference type="Pfam" id="PF00375">
    <property type="entry name" value="SDF"/>
    <property type="match status" value="1"/>
</dbReference>
<evidence type="ECO:0000256" key="2">
    <source>
        <dbReference type="ARBA" id="ARBA00022448"/>
    </source>
</evidence>
<sequence length="438" mass="46798">MPKLQLHWQILIAIVLAVFVGYLSNPDTTIIGIHLLSVFDFIGTMFMNALKMVIVPLIAASIITGIAGIGGSSGLGRMGGKTILYYMTTSLFAILVGLAVVNLIEPGIVDGEPIRDIIKVSDEQIEKAQSKVEGKEGGSIADIFLRMVPPNIVTAAAEGQMLGLIFFCILFGFFITKIPEAYAEAQYNFWQGAYEVMLKITDFIIMFAPIGIFGLIASVVIDLDSAEDMERMGTALASFSFTVILALGIHMFLTMPLMLKFLARVNPLRHYKAMAPAMLTSFSTASSSATLPITLECVEKNAGVSKRTSSFVLPLGATINMDGTALYECVVAIFIFQAFGYDLTFTQQFLIVFTALMTSIGVAGIPAASLIAIMIILKAVGLDDASASAGLAMVLVVDRVLDMCRTSVNVFSDSCGAVIIGKSEGEEGILTGEEPAKA</sequence>
<dbReference type="GO" id="GO:0015293">
    <property type="term" value="F:symporter activity"/>
    <property type="evidence" value="ECO:0007669"/>
    <property type="project" value="InterPro"/>
</dbReference>
<dbReference type="InterPro" id="IPR001991">
    <property type="entry name" value="Na-dicarboxylate_symporter"/>
</dbReference>
<dbReference type="PANTHER" id="PTHR11958">
    <property type="entry name" value="SODIUM/DICARBOXYLATE SYMPORTER-RELATED"/>
    <property type="match status" value="1"/>
</dbReference>
<feature type="transmembrane region" description="Helical" evidence="6">
    <location>
        <begin position="325"/>
        <end position="343"/>
    </location>
</feature>
<keyword evidence="3 6" id="KW-0812">Transmembrane</keyword>
<feature type="transmembrane region" description="Helical" evidence="6">
    <location>
        <begin position="6"/>
        <end position="23"/>
    </location>
</feature>
<feature type="transmembrane region" description="Helical" evidence="6">
    <location>
        <begin position="53"/>
        <end position="71"/>
    </location>
</feature>
<protein>
    <submittedName>
        <fullName evidence="7">Proton/glutamate symporter @ Sodium/glutamate symporter</fullName>
    </submittedName>
</protein>
<dbReference type="GO" id="GO:0016020">
    <property type="term" value="C:membrane"/>
    <property type="evidence" value="ECO:0007669"/>
    <property type="project" value="UniProtKB-SubCell"/>
</dbReference>
<name>A0A3B0ZL74_9ZZZZ</name>
<keyword evidence="5 6" id="KW-0472">Membrane</keyword>
<evidence type="ECO:0000256" key="6">
    <source>
        <dbReference type="SAM" id="Phobius"/>
    </source>
</evidence>
<feature type="transmembrane region" description="Helical" evidence="6">
    <location>
        <begin position="30"/>
        <end position="47"/>
    </location>
</feature>
<feature type="transmembrane region" description="Helical" evidence="6">
    <location>
        <begin position="241"/>
        <end position="262"/>
    </location>
</feature>
<evidence type="ECO:0000256" key="1">
    <source>
        <dbReference type="ARBA" id="ARBA00004141"/>
    </source>
</evidence>
<feature type="transmembrane region" description="Helical" evidence="6">
    <location>
        <begin position="152"/>
        <end position="175"/>
    </location>
</feature>
<organism evidence="7">
    <name type="scientific">hydrothermal vent metagenome</name>
    <dbReference type="NCBI Taxonomy" id="652676"/>
    <lineage>
        <taxon>unclassified sequences</taxon>
        <taxon>metagenomes</taxon>
        <taxon>ecological metagenomes</taxon>
    </lineage>
</organism>
<feature type="transmembrane region" description="Helical" evidence="6">
    <location>
        <begin position="83"/>
        <end position="104"/>
    </location>
</feature>
<dbReference type="Gene3D" id="1.10.3860.10">
    <property type="entry name" value="Sodium:dicarboxylate symporter"/>
    <property type="match status" value="1"/>
</dbReference>
<accession>A0A3B0ZL74</accession>
<dbReference type="InterPro" id="IPR036458">
    <property type="entry name" value="Na:dicarbo_symporter_sf"/>
</dbReference>
<dbReference type="EMBL" id="UOFR01000014">
    <property type="protein sequence ID" value="VAW92381.1"/>
    <property type="molecule type" value="Genomic_DNA"/>
</dbReference>
<evidence type="ECO:0000256" key="4">
    <source>
        <dbReference type="ARBA" id="ARBA00022989"/>
    </source>
</evidence>
<dbReference type="SUPFAM" id="SSF118215">
    <property type="entry name" value="Proton glutamate symport protein"/>
    <property type="match status" value="1"/>
</dbReference>
<evidence type="ECO:0000313" key="7">
    <source>
        <dbReference type="EMBL" id="VAW92381.1"/>
    </source>
</evidence>
<feature type="transmembrane region" description="Helical" evidence="6">
    <location>
        <begin position="196"/>
        <end position="221"/>
    </location>
</feature>
<dbReference type="InterPro" id="IPR050746">
    <property type="entry name" value="DAACS"/>
</dbReference>
<evidence type="ECO:0000256" key="3">
    <source>
        <dbReference type="ARBA" id="ARBA00022692"/>
    </source>
</evidence>
<evidence type="ECO:0000256" key="5">
    <source>
        <dbReference type="ARBA" id="ARBA00023136"/>
    </source>
</evidence>
<feature type="transmembrane region" description="Helical" evidence="6">
    <location>
        <begin position="349"/>
        <end position="377"/>
    </location>
</feature>
<proteinExistence type="predicted"/>
<reference evidence="7" key="1">
    <citation type="submission" date="2018-06" db="EMBL/GenBank/DDBJ databases">
        <authorList>
            <person name="Zhirakovskaya E."/>
        </authorList>
    </citation>
    <scope>NUCLEOTIDE SEQUENCE</scope>
</reference>